<reference evidence="6 7" key="1">
    <citation type="journal article" date="2019" name="Int. J. Syst. Evol. Microbiol.">
        <title>The Global Catalogue of Microorganisms (GCM) 10K type strain sequencing project: providing services to taxonomists for standard genome sequencing and annotation.</title>
        <authorList>
            <consortium name="The Broad Institute Genomics Platform"/>
            <consortium name="The Broad Institute Genome Sequencing Center for Infectious Disease"/>
            <person name="Wu L."/>
            <person name="Ma J."/>
        </authorList>
    </citation>
    <scope>NUCLEOTIDE SEQUENCE [LARGE SCALE GENOMIC DNA]</scope>
    <source>
        <strain evidence="6 7">JCM 16021</strain>
    </source>
</reference>
<accession>A0ABN2YQB2</accession>
<keyword evidence="3" id="KW-0804">Transcription</keyword>
<evidence type="ECO:0000256" key="3">
    <source>
        <dbReference type="ARBA" id="ARBA00023163"/>
    </source>
</evidence>
<keyword evidence="1" id="KW-0805">Transcription regulation</keyword>
<dbReference type="EMBL" id="BAAAQQ010000013">
    <property type="protein sequence ID" value="GAA2130694.1"/>
    <property type="molecule type" value="Genomic_DNA"/>
</dbReference>
<dbReference type="Proteomes" id="UP001500575">
    <property type="component" value="Unassembled WGS sequence"/>
</dbReference>
<dbReference type="RefSeq" id="WP_344304959.1">
    <property type="nucleotide sequence ID" value="NZ_BAAAQQ010000013.1"/>
</dbReference>
<comment type="caution">
    <text evidence="6">The sequence shown here is derived from an EMBL/GenBank/DDBJ whole genome shotgun (WGS) entry which is preliminary data.</text>
</comment>
<dbReference type="PRINTS" id="PR00455">
    <property type="entry name" value="HTHTETR"/>
</dbReference>
<feature type="DNA-binding region" description="H-T-H motif" evidence="4">
    <location>
        <begin position="33"/>
        <end position="52"/>
    </location>
</feature>
<sequence>MTPRATPMSPDDRRAAIVSAAAPLYAEQGGRVTTKQIAEAAGIAEGTIFRVFTDKRALLMAVAEQTINPPGGSEQMAAALAALPDLRAKVEATIRQVAARMESVMQVMVALRSEVLASGSLIEKGAVPPGPPPFVQEANQRLLDSLRDHVFAPHADDLRVPPAEAALLLRSLVFGHWHPGMHPAERKLSPEQIADAILLGVTERKDA</sequence>
<evidence type="ECO:0000313" key="6">
    <source>
        <dbReference type="EMBL" id="GAA2130694.1"/>
    </source>
</evidence>
<dbReference type="InterPro" id="IPR001647">
    <property type="entry name" value="HTH_TetR"/>
</dbReference>
<proteinExistence type="predicted"/>
<dbReference type="SUPFAM" id="SSF46689">
    <property type="entry name" value="Homeodomain-like"/>
    <property type="match status" value="1"/>
</dbReference>
<dbReference type="InterPro" id="IPR009057">
    <property type="entry name" value="Homeodomain-like_sf"/>
</dbReference>
<evidence type="ECO:0000256" key="4">
    <source>
        <dbReference type="PROSITE-ProRule" id="PRU00335"/>
    </source>
</evidence>
<name>A0ABN2YQB2_9ACTN</name>
<dbReference type="Gene3D" id="1.10.357.10">
    <property type="entry name" value="Tetracycline Repressor, domain 2"/>
    <property type="match status" value="1"/>
</dbReference>
<evidence type="ECO:0000259" key="5">
    <source>
        <dbReference type="PROSITE" id="PS50977"/>
    </source>
</evidence>
<gene>
    <name evidence="6" type="ORF">GCM10009843_33500</name>
</gene>
<dbReference type="PROSITE" id="PS50977">
    <property type="entry name" value="HTH_TETR_2"/>
    <property type="match status" value="1"/>
</dbReference>
<keyword evidence="7" id="KW-1185">Reference proteome</keyword>
<dbReference type="InterPro" id="IPR050109">
    <property type="entry name" value="HTH-type_TetR-like_transc_reg"/>
</dbReference>
<dbReference type="PANTHER" id="PTHR30055">
    <property type="entry name" value="HTH-TYPE TRANSCRIPTIONAL REGULATOR RUTR"/>
    <property type="match status" value="1"/>
</dbReference>
<feature type="domain" description="HTH tetR-type" evidence="5">
    <location>
        <begin position="11"/>
        <end position="70"/>
    </location>
</feature>
<evidence type="ECO:0000256" key="1">
    <source>
        <dbReference type="ARBA" id="ARBA00023015"/>
    </source>
</evidence>
<organism evidence="6 7">
    <name type="scientific">Nocardioides bigeumensis</name>
    <dbReference type="NCBI Taxonomy" id="433657"/>
    <lineage>
        <taxon>Bacteria</taxon>
        <taxon>Bacillati</taxon>
        <taxon>Actinomycetota</taxon>
        <taxon>Actinomycetes</taxon>
        <taxon>Propionibacteriales</taxon>
        <taxon>Nocardioidaceae</taxon>
        <taxon>Nocardioides</taxon>
    </lineage>
</organism>
<evidence type="ECO:0000256" key="2">
    <source>
        <dbReference type="ARBA" id="ARBA00023125"/>
    </source>
</evidence>
<protein>
    <submittedName>
        <fullName evidence="6">TetR/AcrR family transcriptional regulator</fullName>
    </submittedName>
</protein>
<evidence type="ECO:0000313" key="7">
    <source>
        <dbReference type="Proteomes" id="UP001500575"/>
    </source>
</evidence>
<dbReference type="Pfam" id="PF00440">
    <property type="entry name" value="TetR_N"/>
    <property type="match status" value="1"/>
</dbReference>
<keyword evidence="2 4" id="KW-0238">DNA-binding</keyword>
<dbReference type="PANTHER" id="PTHR30055:SF234">
    <property type="entry name" value="HTH-TYPE TRANSCRIPTIONAL REGULATOR BETI"/>
    <property type="match status" value="1"/>
</dbReference>